<accession>A0A178CQB6</accession>
<feature type="region of interest" description="Disordered" evidence="1">
    <location>
        <begin position="69"/>
        <end position="107"/>
    </location>
</feature>
<proteinExistence type="predicted"/>
<dbReference type="GeneID" id="34591826"/>
<gene>
    <name evidence="2" type="ORF">AYO20_08422</name>
</gene>
<name>A0A178CQB6_9EURO</name>
<evidence type="ECO:0000313" key="3">
    <source>
        <dbReference type="Proteomes" id="UP000185904"/>
    </source>
</evidence>
<dbReference type="OrthoDB" id="4159071at2759"/>
<evidence type="ECO:0000313" key="2">
    <source>
        <dbReference type="EMBL" id="OAL31091.1"/>
    </source>
</evidence>
<feature type="region of interest" description="Disordered" evidence="1">
    <location>
        <begin position="1"/>
        <end position="25"/>
    </location>
</feature>
<dbReference type="EMBL" id="LVCJ01000066">
    <property type="protein sequence ID" value="OAL31091.1"/>
    <property type="molecule type" value="Genomic_DNA"/>
</dbReference>
<dbReference type="RefSeq" id="XP_022497337.1">
    <property type="nucleotide sequence ID" value="XM_022646699.1"/>
</dbReference>
<organism evidence="2 3">
    <name type="scientific">Fonsecaea nubica</name>
    <dbReference type="NCBI Taxonomy" id="856822"/>
    <lineage>
        <taxon>Eukaryota</taxon>
        <taxon>Fungi</taxon>
        <taxon>Dikarya</taxon>
        <taxon>Ascomycota</taxon>
        <taxon>Pezizomycotina</taxon>
        <taxon>Eurotiomycetes</taxon>
        <taxon>Chaetothyriomycetidae</taxon>
        <taxon>Chaetothyriales</taxon>
        <taxon>Herpotrichiellaceae</taxon>
        <taxon>Fonsecaea</taxon>
    </lineage>
</organism>
<evidence type="ECO:0000256" key="1">
    <source>
        <dbReference type="SAM" id="MobiDB-lite"/>
    </source>
</evidence>
<keyword evidence="3" id="KW-1185">Reference proteome</keyword>
<dbReference type="Proteomes" id="UP000185904">
    <property type="component" value="Unassembled WGS sequence"/>
</dbReference>
<dbReference type="AlphaFoldDB" id="A0A178CQB6"/>
<comment type="caution">
    <text evidence="2">The sequence shown here is derived from an EMBL/GenBank/DDBJ whole genome shotgun (WGS) entry which is preliminary data.</text>
</comment>
<reference evidence="2 3" key="1">
    <citation type="submission" date="2016-03" db="EMBL/GenBank/DDBJ databases">
        <title>The draft genome sequence of Fonsecaea nubica causative agent of cutaneous subcutaneous infection in human host.</title>
        <authorList>
            <person name="Costa F."/>
            <person name="Sybren D.H."/>
            <person name="Raittz R.T."/>
            <person name="Weiss V.A."/>
            <person name="Leao A.C."/>
            <person name="Gomes R."/>
            <person name="De Souza E.M."/>
            <person name="Pedrosa F.O."/>
            <person name="Steffens M.B."/>
            <person name="Bombassaro A."/>
            <person name="Tadra-Sfeir M.Z."/>
            <person name="Moreno L.F."/>
            <person name="Najafzadeh M.J."/>
            <person name="Felipe M.S."/>
            <person name="Teixeira M."/>
            <person name="Sun J."/>
            <person name="Xi L."/>
            <person name="Castro M.A."/>
            <person name="Vicente V.A."/>
        </authorList>
    </citation>
    <scope>NUCLEOTIDE SEQUENCE [LARGE SCALE GENOMIC DNA]</scope>
    <source>
        <strain evidence="2 3">CBS 269.64</strain>
    </source>
</reference>
<protein>
    <submittedName>
        <fullName evidence="2">Uncharacterized protein</fullName>
    </submittedName>
</protein>
<sequence>MSAAGKPYTDGPFAGPPLSPSLDPRDLSLTLARLDNKEEATTKRMTSDQFQRLIETRINYATRPSTHTLMPPVVESSTLTPPSNGILKDIYLGGPSNGPQPSSEASLRERVSADVNFAPLATLLDTLVGELAMGIVRSYLKSQPPEMQGELCTIMVRDLIAELSAEGAEMCDEETLEATTLRAAMEILVEKDDLVDDADNPLFRDLMLKVHLYCQWNGIRLQSLS</sequence>